<dbReference type="CDD" id="cd00088">
    <property type="entry name" value="HPT"/>
    <property type="match status" value="1"/>
</dbReference>
<evidence type="ECO:0000313" key="28">
    <source>
        <dbReference type="Proteomes" id="UP000191901"/>
    </source>
</evidence>
<evidence type="ECO:0000256" key="8">
    <source>
        <dbReference type="ARBA" id="ARBA00022692"/>
    </source>
</evidence>
<dbReference type="PRINTS" id="PR00344">
    <property type="entry name" value="BCTRLSENSOR"/>
</dbReference>
<dbReference type="Pfam" id="PF08447">
    <property type="entry name" value="PAS_3"/>
    <property type="match status" value="1"/>
</dbReference>
<sequence>MLLSVVAAVLASGLALFLVSGQELGWVKLGLGSLFMGVGIASMHYIGMVAMRIPAIAHYDLSIVALSVGIAIVVSGVALWLAFQLRQETSLLGSAKKIGSAIIMGFAIVGMHYTGMAAVSYQPLPSNGAPTGEPVVSDAMGTPLLAIGTVSTTLIILALALAASLFDRWIYTKSAQAKALRQSEERFRVLVQNSSNVLTIMAADGRISHTSASIKPILGYPPEDFAGKRVSEFVHPDDLPQLETLLRDVLRHPATNVVSELRLRHAERSWRDFEVIANNLISQPSIAGIVTTYRDITERTQAEAALQLTEQKYRSIVENATEGIFQTTLDGNYLMVNPRLAHIYGYSSPEELTAAVNDIQFHLYVDPNRRSEFQRLVQAQGVVQNFESQVYRQDGGVIWISENARMIRDHQDDALGYEGTVVDITERKQAEAALKQAKESAVREAARSAAATRAKSEFLATMSHEIRTPMNGVIGMAGLLLDTELTPQQRDFAEIIRSSGDALLTIINDILDFSKIESHKLELERQPFELRACLEETLDLLALQAVEKEIELTCLIKPNVPATVIGDVTRVRQILVNLLSNAIKFTPAGEVSVVVMAQPISTGKPGAYDIQFAVKDTGIGIPPEGMGRLFQAFSQVDASTTRKYGGTGLGLAISKHLSEMMGGTMWVESEPGQGSTFFFTLQVEATPGELKDNLQKNRRQLAGRRLLIVDDNATNRKILSLQAQSWGMVPHAVASGSEALEWLRRGEDLDLAILDMQMPAMDGVELAAQIRKMSDYQTLPLVMLSSMGRSEVTLLQSTTPDFAAFLNKPIKQSQLYNVLAETLGEPVAWLRPSLTAAAPIETPLAQRLPLRILLAEDHVVNQKLALLFLGKLGYRADVAANGLEVLEALHRQPYDVVLMDVQMPEMDGLEASRRICREWPSGQRPRLIAMTANAMQGDRQACLSAGMDDYLSKPIKLASLVQALQQCQPCCQSPCPEPSPKSAELPAIDEQILQELQASLGDDGAVLVGELVDCYLEESPKLLQAMAAAVHQQDSAALRQAAHTLKSSSADQGAMILAELCRELEELGRSGVLAGTAVTVTQVEVEYERVKAALQGRCPQSSP</sequence>
<dbReference type="EC" id="2.7.13.3" evidence="4"/>
<evidence type="ECO:0000256" key="19">
    <source>
        <dbReference type="PROSITE-ProRule" id="PRU00169"/>
    </source>
</evidence>
<feature type="domain" description="PAS" evidence="23">
    <location>
        <begin position="183"/>
        <end position="253"/>
    </location>
</feature>
<dbReference type="AlphaFoldDB" id="A0A1Z3HH54"/>
<dbReference type="InterPro" id="IPR011006">
    <property type="entry name" value="CheY-like_superfamily"/>
</dbReference>
<comment type="subcellular location">
    <subcellularLocation>
        <location evidence="2">Cell membrane</location>
        <topology evidence="2">Multi-pass membrane protein</topology>
    </subcellularLocation>
</comment>
<evidence type="ECO:0000256" key="2">
    <source>
        <dbReference type="ARBA" id="ARBA00004651"/>
    </source>
</evidence>
<dbReference type="GO" id="GO:0000155">
    <property type="term" value="F:phosphorelay sensor kinase activity"/>
    <property type="evidence" value="ECO:0007669"/>
    <property type="project" value="InterPro"/>
</dbReference>
<keyword evidence="12 20" id="KW-1133">Transmembrane helix</keyword>
<feature type="transmembrane region" description="Helical" evidence="20">
    <location>
        <begin position="98"/>
        <end position="121"/>
    </location>
</feature>
<evidence type="ECO:0000256" key="11">
    <source>
        <dbReference type="ARBA" id="ARBA00022840"/>
    </source>
</evidence>
<dbReference type="SMART" id="SM00091">
    <property type="entry name" value="PAS"/>
    <property type="match status" value="2"/>
</dbReference>
<feature type="domain" description="HPt" evidence="25">
    <location>
        <begin position="1004"/>
        <end position="1097"/>
    </location>
</feature>
<dbReference type="GO" id="GO:0006355">
    <property type="term" value="P:regulation of DNA-templated transcription"/>
    <property type="evidence" value="ECO:0007669"/>
    <property type="project" value="InterPro"/>
</dbReference>
<dbReference type="Gene3D" id="3.40.50.2300">
    <property type="match status" value="2"/>
</dbReference>
<feature type="modified residue" description="Phosphohistidine" evidence="18">
    <location>
        <position position="1043"/>
    </location>
</feature>
<dbReference type="InterPro" id="IPR003594">
    <property type="entry name" value="HATPase_dom"/>
</dbReference>
<feature type="modified residue" description="4-aspartylphosphate" evidence="19">
    <location>
        <position position="755"/>
    </location>
</feature>
<evidence type="ECO:0000256" key="16">
    <source>
        <dbReference type="ARBA" id="ARBA00068150"/>
    </source>
</evidence>
<evidence type="ECO:0000259" key="24">
    <source>
        <dbReference type="PROSITE" id="PS50113"/>
    </source>
</evidence>
<dbReference type="PROSITE" id="PS50112">
    <property type="entry name" value="PAS"/>
    <property type="match status" value="2"/>
</dbReference>
<dbReference type="SUPFAM" id="SSF55785">
    <property type="entry name" value="PYP-like sensor domain (PAS domain)"/>
    <property type="match status" value="2"/>
</dbReference>
<evidence type="ECO:0000256" key="6">
    <source>
        <dbReference type="ARBA" id="ARBA00022553"/>
    </source>
</evidence>
<evidence type="ECO:0000256" key="9">
    <source>
        <dbReference type="ARBA" id="ARBA00022741"/>
    </source>
</evidence>
<evidence type="ECO:0000259" key="23">
    <source>
        <dbReference type="PROSITE" id="PS50112"/>
    </source>
</evidence>
<accession>A0A1Z3HH54</accession>
<feature type="transmembrane region" description="Helical" evidence="20">
    <location>
        <begin position="142"/>
        <end position="166"/>
    </location>
</feature>
<comment type="subunit">
    <text evidence="15">At low DSF concentrations, interacts with RpfF.</text>
</comment>
<proteinExistence type="inferred from homology"/>
<evidence type="ECO:0000256" key="14">
    <source>
        <dbReference type="ARBA" id="ARBA00023136"/>
    </source>
</evidence>
<dbReference type="Gene3D" id="1.20.120.160">
    <property type="entry name" value="HPT domain"/>
    <property type="match status" value="1"/>
</dbReference>
<organism evidence="27 28">
    <name type="scientific">Halomicronema hongdechloris C2206</name>
    <dbReference type="NCBI Taxonomy" id="1641165"/>
    <lineage>
        <taxon>Bacteria</taxon>
        <taxon>Bacillati</taxon>
        <taxon>Cyanobacteriota</taxon>
        <taxon>Cyanophyceae</taxon>
        <taxon>Nodosilineales</taxon>
        <taxon>Nodosilineaceae</taxon>
        <taxon>Halomicronema</taxon>
    </lineage>
</organism>
<reference evidence="27 28" key="1">
    <citation type="journal article" date="2016" name="Biochim. Biophys. Acta">
        <title>Characterization of red-shifted phycobilisomes isolated from the chlorophyll f-containing cyanobacterium Halomicronema hongdechloris.</title>
        <authorList>
            <person name="Li Y."/>
            <person name="Lin Y."/>
            <person name="Garvey C.J."/>
            <person name="Birch D."/>
            <person name="Corkery R.W."/>
            <person name="Loughlin P.C."/>
            <person name="Scheer H."/>
            <person name="Willows R.D."/>
            <person name="Chen M."/>
        </authorList>
    </citation>
    <scope>NUCLEOTIDE SEQUENCE [LARGE SCALE GENOMIC DNA]</scope>
    <source>
        <strain evidence="27 28">C2206</strain>
    </source>
</reference>
<evidence type="ECO:0000256" key="5">
    <source>
        <dbReference type="ARBA" id="ARBA00022475"/>
    </source>
</evidence>
<feature type="modified residue" description="4-aspartylphosphate" evidence="19">
    <location>
        <position position="900"/>
    </location>
</feature>
<feature type="domain" description="Histidine kinase" evidence="21">
    <location>
        <begin position="461"/>
        <end position="685"/>
    </location>
</feature>
<feature type="transmembrane region" description="Helical" evidence="20">
    <location>
        <begin position="63"/>
        <end position="83"/>
    </location>
</feature>
<evidence type="ECO:0000256" key="13">
    <source>
        <dbReference type="ARBA" id="ARBA00023012"/>
    </source>
</evidence>
<dbReference type="PROSITE" id="PS50113">
    <property type="entry name" value="PAC"/>
    <property type="match status" value="1"/>
</dbReference>
<dbReference type="SMART" id="SM00086">
    <property type="entry name" value="PAC"/>
    <property type="match status" value="2"/>
</dbReference>
<dbReference type="InterPro" id="IPR000014">
    <property type="entry name" value="PAS"/>
</dbReference>
<comment type="similarity">
    <text evidence="3">In the N-terminal section; belongs to the phytochrome family.</text>
</comment>
<keyword evidence="6 19" id="KW-0597">Phosphoprotein</keyword>
<evidence type="ECO:0000256" key="4">
    <source>
        <dbReference type="ARBA" id="ARBA00012438"/>
    </source>
</evidence>
<dbReference type="FunFam" id="3.30.565.10:FF:000010">
    <property type="entry name" value="Sensor histidine kinase RcsC"/>
    <property type="match status" value="1"/>
</dbReference>
<comment type="caution">
    <text evidence="20">Lacks conserved residue(s) required for the propagation of feature annotation.</text>
</comment>
<dbReference type="PROSITE" id="PS50894">
    <property type="entry name" value="HPT"/>
    <property type="match status" value="1"/>
</dbReference>
<dbReference type="SUPFAM" id="SSF47226">
    <property type="entry name" value="Histidine-containing phosphotransfer domain, HPT domain"/>
    <property type="match status" value="1"/>
</dbReference>
<dbReference type="InterPro" id="IPR003661">
    <property type="entry name" value="HisK_dim/P_dom"/>
</dbReference>
<dbReference type="Pfam" id="PF00512">
    <property type="entry name" value="HisKA"/>
    <property type="match status" value="1"/>
</dbReference>
<evidence type="ECO:0000256" key="3">
    <source>
        <dbReference type="ARBA" id="ARBA00006402"/>
    </source>
</evidence>
<keyword evidence="11" id="KW-0067">ATP-binding</keyword>
<keyword evidence="8 20" id="KW-0812">Transmembrane</keyword>
<comment type="catalytic activity">
    <reaction evidence="1">
        <text>ATP + protein L-histidine = ADP + protein N-phospho-L-histidine.</text>
        <dbReference type="EC" id="2.7.13.3"/>
    </reaction>
</comment>
<evidence type="ECO:0000256" key="1">
    <source>
        <dbReference type="ARBA" id="ARBA00000085"/>
    </source>
</evidence>
<evidence type="ECO:0000256" key="17">
    <source>
        <dbReference type="ARBA" id="ARBA00074306"/>
    </source>
</evidence>
<dbReference type="Gene3D" id="1.10.287.130">
    <property type="match status" value="1"/>
</dbReference>
<feature type="transmembrane region" description="Helical" evidence="20">
    <location>
        <begin position="31"/>
        <end position="51"/>
    </location>
</feature>
<evidence type="ECO:0000256" key="10">
    <source>
        <dbReference type="ARBA" id="ARBA00022777"/>
    </source>
</evidence>
<feature type="domain" description="Response regulatory" evidence="22">
    <location>
        <begin position="851"/>
        <end position="968"/>
    </location>
</feature>
<dbReference type="KEGG" id="hhg:XM38_005270"/>
<dbReference type="Pfam" id="PF01627">
    <property type="entry name" value="Hpt"/>
    <property type="match status" value="1"/>
</dbReference>
<dbReference type="SUPFAM" id="SSF55874">
    <property type="entry name" value="ATPase domain of HSP90 chaperone/DNA topoisomerase II/histidine kinase"/>
    <property type="match status" value="1"/>
</dbReference>
<name>A0A1Z3HH54_9CYAN</name>
<dbReference type="GO" id="GO:0005524">
    <property type="term" value="F:ATP binding"/>
    <property type="evidence" value="ECO:0007669"/>
    <property type="project" value="UniProtKB-KW"/>
</dbReference>
<dbReference type="Gene3D" id="3.30.450.20">
    <property type="entry name" value="PAS domain"/>
    <property type="match status" value="2"/>
</dbReference>
<dbReference type="GO" id="GO:0005886">
    <property type="term" value="C:plasma membrane"/>
    <property type="evidence" value="ECO:0007669"/>
    <property type="project" value="UniProtKB-SubCell"/>
</dbReference>
<dbReference type="InterPro" id="IPR004358">
    <property type="entry name" value="Sig_transdc_His_kin-like_C"/>
</dbReference>
<evidence type="ECO:0000259" key="26">
    <source>
        <dbReference type="PROSITE" id="PS50924"/>
    </source>
</evidence>
<feature type="domain" description="Response regulatory" evidence="22">
    <location>
        <begin position="705"/>
        <end position="823"/>
    </location>
</feature>
<dbReference type="PROSITE" id="PS50109">
    <property type="entry name" value="HIS_KIN"/>
    <property type="match status" value="1"/>
</dbReference>
<dbReference type="InterPro" id="IPR005330">
    <property type="entry name" value="MHYT_dom"/>
</dbReference>
<dbReference type="PANTHER" id="PTHR45339">
    <property type="entry name" value="HYBRID SIGNAL TRANSDUCTION HISTIDINE KINASE J"/>
    <property type="match status" value="1"/>
</dbReference>
<dbReference type="SMART" id="SM00073">
    <property type="entry name" value="HPT"/>
    <property type="match status" value="1"/>
</dbReference>
<dbReference type="PANTHER" id="PTHR45339:SF1">
    <property type="entry name" value="HYBRID SIGNAL TRANSDUCTION HISTIDINE KINASE J"/>
    <property type="match status" value="1"/>
</dbReference>
<dbReference type="CDD" id="cd17546">
    <property type="entry name" value="REC_hyHK_CKI1_RcsC-like"/>
    <property type="match status" value="1"/>
</dbReference>
<dbReference type="PROSITE" id="PS50924">
    <property type="entry name" value="MHYT"/>
    <property type="match status" value="1"/>
</dbReference>
<dbReference type="SMART" id="SM00388">
    <property type="entry name" value="HisKA"/>
    <property type="match status" value="1"/>
</dbReference>
<dbReference type="InterPro" id="IPR035965">
    <property type="entry name" value="PAS-like_dom_sf"/>
</dbReference>
<dbReference type="InterPro" id="IPR001789">
    <property type="entry name" value="Sig_transdc_resp-reg_receiver"/>
</dbReference>
<dbReference type="InterPro" id="IPR013767">
    <property type="entry name" value="PAS_fold"/>
</dbReference>
<dbReference type="CDD" id="cd00082">
    <property type="entry name" value="HisKA"/>
    <property type="match status" value="1"/>
</dbReference>
<evidence type="ECO:0000256" key="18">
    <source>
        <dbReference type="PROSITE-ProRule" id="PRU00110"/>
    </source>
</evidence>
<keyword evidence="9" id="KW-0547">Nucleotide-binding</keyword>
<evidence type="ECO:0000256" key="15">
    <source>
        <dbReference type="ARBA" id="ARBA00064003"/>
    </source>
</evidence>
<gene>
    <name evidence="27" type="ORF">XM38_005270</name>
</gene>
<evidence type="ECO:0000256" key="7">
    <source>
        <dbReference type="ARBA" id="ARBA00022679"/>
    </source>
</evidence>
<evidence type="ECO:0000256" key="12">
    <source>
        <dbReference type="ARBA" id="ARBA00022989"/>
    </source>
</evidence>
<dbReference type="EMBL" id="CP021983">
    <property type="protein sequence ID" value="ASC69600.1"/>
    <property type="molecule type" value="Genomic_DNA"/>
</dbReference>
<dbReference type="Gene3D" id="3.30.565.10">
    <property type="entry name" value="Histidine kinase-like ATPase, C-terminal domain"/>
    <property type="match status" value="1"/>
</dbReference>
<dbReference type="RefSeq" id="WP_088429002.1">
    <property type="nucleotide sequence ID" value="NZ_CP021983.2"/>
</dbReference>
<evidence type="ECO:0000259" key="25">
    <source>
        <dbReference type="PROSITE" id="PS50894"/>
    </source>
</evidence>
<dbReference type="SUPFAM" id="SSF47384">
    <property type="entry name" value="Homodimeric domain of signal transducing histidine kinase"/>
    <property type="match status" value="1"/>
</dbReference>
<dbReference type="CDD" id="cd00130">
    <property type="entry name" value="PAS"/>
    <property type="match status" value="2"/>
</dbReference>
<evidence type="ECO:0000259" key="22">
    <source>
        <dbReference type="PROSITE" id="PS50110"/>
    </source>
</evidence>
<keyword evidence="13" id="KW-0902">Two-component regulatory system</keyword>
<dbReference type="SMART" id="SM00387">
    <property type="entry name" value="HATPase_c"/>
    <property type="match status" value="1"/>
</dbReference>
<dbReference type="SMART" id="SM00448">
    <property type="entry name" value="REC"/>
    <property type="match status" value="2"/>
</dbReference>
<feature type="domain" description="PAS" evidence="23">
    <location>
        <begin position="309"/>
        <end position="378"/>
    </location>
</feature>
<dbReference type="NCBIfam" id="TIGR00229">
    <property type="entry name" value="sensory_box"/>
    <property type="match status" value="2"/>
</dbReference>
<dbReference type="Pfam" id="PF00072">
    <property type="entry name" value="Response_reg"/>
    <property type="match status" value="2"/>
</dbReference>
<dbReference type="OrthoDB" id="5389090at2"/>
<dbReference type="Pfam" id="PF02518">
    <property type="entry name" value="HATPase_c"/>
    <property type="match status" value="1"/>
</dbReference>
<dbReference type="InterPro" id="IPR008207">
    <property type="entry name" value="Sig_transdc_His_kin_Hpt_dom"/>
</dbReference>
<dbReference type="Pfam" id="PF03707">
    <property type="entry name" value="MHYT"/>
    <property type="match status" value="1"/>
</dbReference>
<dbReference type="InterPro" id="IPR036641">
    <property type="entry name" value="HPT_dom_sf"/>
</dbReference>
<protein>
    <recommendedName>
        <fullName evidence="17">Circadian input-output histidine kinase CikA</fullName>
        <ecNumber evidence="4">2.7.13.3</ecNumber>
    </recommendedName>
    <alternativeName>
        <fullName evidence="16">Sensory/regulatory protein RpfC</fullName>
    </alternativeName>
</protein>
<dbReference type="PROSITE" id="PS50110">
    <property type="entry name" value="RESPONSE_REGULATORY"/>
    <property type="match status" value="2"/>
</dbReference>
<dbReference type="InterPro" id="IPR005467">
    <property type="entry name" value="His_kinase_dom"/>
</dbReference>
<evidence type="ECO:0000256" key="20">
    <source>
        <dbReference type="PROSITE-ProRule" id="PRU00244"/>
    </source>
</evidence>
<dbReference type="SUPFAM" id="SSF52172">
    <property type="entry name" value="CheY-like"/>
    <property type="match status" value="2"/>
</dbReference>
<dbReference type="InterPro" id="IPR036097">
    <property type="entry name" value="HisK_dim/P_sf"/>
</dbReference>
<evidence type="ECO:0000259" key="21">
    <source>
        <dbReference type="PROSITE" id="PS50109"/>
    </source>
</evidence>
<dbReference type="CDD" id="cd16922">
    <property type="entry name" value="HATPase_EvgS-ArcB-TorS-like"/>
    <property type="match status" value="1"/>
</dbReference>
<feature type="domain" description="MHYT" evidence="26">
    <location>
        <begin position="1"/>
        <end position="122"/>
    </location>
</feature>
<keyword evidence="7" id="KW-0808">Transferase</keyword>
<dbReference type="InterPro" id="IPR001610">
    <property type="entry name" value="PAC"/>
</dbReference>
<keyword evidence="10" id="KW-0418">Kinase</keyword>
<keyword evidence="28" id="KW-1185">Reference proteome</keyword>
<keyword evidence="14 20" id="KW-0472">Membrane</keyword>
<feature type="domain" description="PAC" evidence="24">
    <location>
        <begin position="384"/>
        <end position="436"/>
    </location>
</feature>
<dbReference type="InterPro" id="IPR036890">
    <property type="entry name" value="HATPase_C_sf"/>
</dbReference>
<dbReference type="Pfam" id="PF00989">
    <property type="entry name" value="PAS"/>
    <property type="match status" value="1"/>
</dbReference>
<evidence type="ECO:0000313" key="27">
    <source>
        <dbReference type="EMBL" id="ASC69600.1"/>
    </source>
</evidence>
<dbReference type="Proteomes" id="UP000191901">
    <property type="component" value="Chromosome"/>
</dbReference>
<keyword evidence="5" id="KW-1003">Cell membrane</keyword>
<dbReference type="InterPro" id="IPR000700">
    <property type="entry name" value="PAS-assoc_C"/>
</dbReference>
<dbReference type="InterPro" id="IPR013655">
    <property type="entry name" value="PAS_fold_3"/>
</dbReference>
<dbReference type="FunFam" id="1.10.287.130:FF:000002">
    <property type="entry name" value="Two-component osmosensing histidine kinase"/>
    <property type="match status" value="1"/>
</dbReference>